<feature type="compositionally biased region" description="Basic residues" evidence="1">
    <location>
        <begin position="507"/>
        <end position="530"/>
    </location>
</feature>
<feature type="compositionally biased region" description="Acidic residues" evidence="1">
    <location>
        <begin position="756"/>
        <end position="769"/>
    </location>
</feature>
<evidence type="ECO:0000313" key="3">
    <source>
        <dbReference type="Proteomes" id="UP001497497"/>
    </source>
</evidence>
<feature type="compositionally biased region" description="Basic residues" evidence="1">
    <location>
        <begin position="825"/>
        <end position="835"/>
    </location>
</feature>
<feature type="compositionally biased region" description="Low complexity" evidence="1">
    <location>
        <begin position="491"/>
        <end position="502"/>
    </location>
</feature>
<feature type="compositionally biased region" description="Polar residues" evidence="1">
    <location>
        <begin position="600"/>
        <end position="610"/>
    </location>
</feature>
<feature type="region of interest" description="Disordered" evidence="1">
    <location>
        <begin position="711"/>
        <end position="793"/>
    </location>
</feature>
<accession>A0AAV2ICM3</accession>
<reference evidence="2 3" key="1">
    <citation type="submission" date="2024-04" db="EMBL/GenBank/DDBJ databases">
        <authorList>
            <consortium name="Genoscope - CEA"/>
            <person name="William W."/>
        </authorList>
    </citation>
    <scope>NUCLEOTIDE SEQUENCE [LARGE SCALE GENOMIC DNA]</scope>
</reference>
<feature type="compositionally biased region" description="Polar residues" evidence="1">
    <location>
        <begin position="921"/>
        <end position="936"/>
    </location>
</feature>
<feature type="region of interest" description="Disordered" evidence="1">
    <location>
        <begin position="821"/>
        <end position="842"/>
    </location>
</feature>
<name>A0AAV2ICM3_LYMST</name>
<feature type="region of interest" description="Disordered" evidence="1">
    <location>
        <begin position="446"/>
        <end position="612"/>
    </location>
</feature>
<feature type="region of interest" description="Disordered" evidence="1">
    <location>
        <begin position="160"/>
        <end position="232"/>
    </location>
</feature>
<feature type="compositionally biased region" description="Polar residues" evidence="1">
    <location>
        <begin position="457"/>
        <end position="469"/>
    </location>
</feature>
<evidence type="ECO:0000313" key="2">
    <source>
        <dbReference type="EMBL" id="CAL1544322.1"/>
    </source>
</evidence>
<gene>
    <name evidence="2" type="ORF">GSLYS_00017835001</name>
</gene>
<dbReference type="EMBL" id="CAXITT010000614">
    <property type="protein sequence ID" value="CAL1544322.1"/>
    <property type="molecule type" value="Genomic_DNA"/>
</dbReference>
<organism evidence="2 3">
    <name type="scientific">Lymnaea stagnalis</name>
    <name type="common">Great pond snail</name>
    <name type="synonym">Helix stagnalis</name>
    <dbReference type="NCBI Taxonomy" id="6523"/>
    <lineage>
        <taxon>Eukaryota</taxon>
        <taxon>Metazoa</taxon>
        <taxon>Spiralia</taxon>
        <taxon>Lophotrochozoa</taxon>
        <taxon>Mollusca</taxon>
        <taxon>Gastropoda</taxon>
        <taxon>Heterobranchia</taxon>
        <taxon>Euthyneura</taxon>
        <taxon>Panpulmonata</taxon>
        <taxon>Hygrophila</taxon>
        <taxon>Lymnaeoidea</taxon>
        <taxon>Lymnaeidae</taxon>
        <taxon>Lymnaea</taxon>
    </lineage>
</organism>
<feature type="compositionally biased region" description="Acidic residues" evidence="1">
    <location>
        <begin position="160"/>
        <end position="173"/>
    </location>
</feature>
<feature type="compositionally biased region" description="Basic and acidic residues" evidence="1">
    <location>
        <begin position="188"/>
        <end position="198"/>
    </location>
</feature>
<feature type="region of interest" description="Disordered" evidence="1">
    <location>
        <begin position="111"/>
        <end position="133"/>
    </location>
</feature>
<sequence>MSRELAMDLDPFYMKESKYMEERLKQLTPWERLLLTKRPIIAPDGYIPNSVVRRRLRFAKPDSPPPPWRLKPVPDFDPRYLPEGWKARKDVNLNGSLNLKVKEDVLDTSFRGRSRYDGSSKGASVVTPVPLKGNPGEHAKMRFDYQTGALRSKMVNFHVEEEDSADTSDEEDERQIRYSTTAQEPEDDHIGESADHSVGESMGLVEPTSNAGSQTTKKKRSRRDQKKRKAKVEVKLAKIETKEAPASSRKLTRAGLSLLQRIVREKLFPPGVQPVLELVTSELIKLLDSMDDSVFTSVCEYLVKIFHDLAAAMEHLGHIETLLNIQLKSPSAVISKKALVTLKQLGLSVKQDAAGEGVPLLGTADLLATQELRFDTGNAGKDVNGRVNARSLKEKSLTVEKTQQGANFGNKPHSETMVTEEVVSTVDPSQSSSSVLHGIDVVINDKSAQRNEPVGMESNSPHDTATDLASSEIPGRDINPNGEGTLNPYGSDSEQQPPSSDQNGQRSHSRGGRKTKKSASRKPHSRKISGKLRDKVNQEGGDNIEETQNGSPSDIREEDDLEANLGPGTVEAVEPKEATIVGLKDPNREDLQRTSEQGEDPTSNGVNSQMKGPPVEHVVVLPAMSHLSEPFGSFRGSFDGHDTVRGKGSLLFSDSGITGVSREMTPSQALCSDSLDDLGVGKDCYMGISSQAIKGSDSMIDRVIQSLSPIHSHSHVDTEHEVYTEPGWKGAEYRGNSEENYTTGDGMGLRDRDGEQQDGEQQDGEQQDDTDLKLGNSGHPKGLTTSDVSDGGLVNLNQYHDRLGMVNMTDYMLPEQQDDFGERAHHSKKDNRSRPTKSTAPLHDDAAAEMFEESPINDLDWRYLDPHGHGTMSRRSTIPKLPSLDPSLRNELILTFWDGPAGMSTWEDPLLRTREKDGSRSSRAFTTSMTGFNPRQQGSHCEHYKWATKKMHHYISISNFLSYTCLSRTMADLSTKVHQKTTYFGRSWQQTPVQFLQR</sequence>
<feature type="compositionally biased region" description="Basic and acidic residues" evidence="1">
    <location>
        <begin position="714"/>
        <end position="723"/>
    </location>
</feature>
<feature type="compositionally biased region" description="Basic residues" evidence="1">
    <location>
        <begin position="216"/>
        <end position="230"/>
    </location>
</feature>
<comment type="caution">
    <text evidence="2">The sequence shown here is derived from an EMBL/GenBank/DDBJ whole genome shotgun (WGS) entry which is preliminary data.</text>
</comment>
<keyword evidence="3" id="KW-1185">Reference proteome</keyword>
<dbReference type="AlphaFoldDB" id="A0AAV2ICM3"/>
<evidence type="ECO:0000256" key="1">
    <source>
        <dbReference type="SAM" id="MobiDB-lite"/>
    </source>
</evidence>
<dbReference type="Proteomes" id="UP001497497">
    <property type="component" value="Unassembled WGS sequence"/>
</dbReference>
<feature type="region of interest" description="Disordered" evidence="1">
    <location>
        <begin position="914"/>
        <end position="936"/>
    </location>
</feature>
<protein>
    <submittedName>
        <fullName evidence="2">Uncharacterized protein</fullName>
    </submittedName>
</protein>
<proteinExistence type="predicted"/>